<feature type="signal peptide" evidence="2">
    <location>
        <begin position="1"/>
        <end position="21"/>
    </location>
</feature>
<organism evidence="3 4">
    <name type="scientific">Dyella agri</name>
    <dbReference type="NCBI Taxonomy" id="1926869"/>
    <lineage>
        <taxon>Bacteria</taxon>
        <taxon>Pseudomonadati</taxon>
        <taxon>Pseudomonadota</taxon>
        <taxon>Gammaproteobacteria</taxon>
        <taxon>Lysobacterales</taxon>
        <taxon>Rhodanobacteraceae</taxon>
        <taxon>Dyella</taxon>
    </lineage>
</organism>
<dbReference type="EMBL" id="JADIKL010000003">
    <property type="protein sequence ID" value="MFK2930542.1"/>
    <property type="molecule type" value="Genomic_DNA"/>
</dbReference>
<reference evidence="3 4" key="1">
    <citation type="submission" date="2020-10" db="EMBL/GenBank/DDBJ databases">
        <title>Phylogeny of dyella-like bacteria.</title>
        <authorList>
            <person name="Fu J."/>
        </authorList>
    </citation>
    <scope>NUCLEOTIDE SEQUENCE [LARGE SCALE GENOMIC DNA]</scope>
    <source>
        <strain evidence="3 4">DKC-1</strain>
    </source>
</reference>
<keyword evidence="4" id="KW-1185">Reference proteome</keyword>
<gene>
    <name evidence="3" type="ORF">ISP14_07035</name>
</gene>
<dbReference type="InterPro" id="IPR010595">
    <property type="entry name" value="DUF1161"/>
</dbReference>
<dbReference type="Proteomes" id="UP001620397">
    <property type="component" value="Unassembled WGS sequence"/>
</dbReference>
<protein>
    <submittedName>
        <fullName evidence="3">DUF1161 domain-containing protein</fullName>
    </submittedName>
</protein>
<feature type="region of interest" description="Disordered" evidence="1">
    <location>
        <begin position="70"/>
        <end position="125"/>
    </location>
</feature>
<proteinExistence type="predicted"/>
<evidence type="ECO:0000313" key="3">
    <source>
        <dbReference type="EMBL" id="MFK2930542.1"/>
    </source>
</evidence>
<evidence type="ECO:0000256" key="1">
    <source>
        <dbReference type="SAM" id="MobiDB-lite"/>
    </source>
</evidence>
<feature type="chain" id="PRO_5045459867" evidence="2">
    <location>
        <begin position="22"/>
        <end position="125"/>
    </location>
</feature>
<comment type="caution">
    <text evidence="3">The sequence shown here is derived from an EMBL/GenBank/DDBJ whole genome shotgun (WGS) entry which is preliminary data.</text>
</comment>
<keyword evidence="2" id="KW-0732">Signal</keyword>
<sequence>MKTQAVFVALLLLAAPVLAHASCDAVKASIDAKLKAKGLQDYTLAVVQHEEPVTDGKVVGQCEGDKQIVYTKGAASDQQSASGGKSAHHPHAMMEKKPAGTEPASSGTAPQSDEPHPAVPSTSGT</sequence>
<evidence type="ECO:0000256" key="2">
    <source>
        <dbReference type="SAM" id="SignalP"/>
    </source>
</evidence>
<name>A0ABW8KH10_9GAMM</name>
<accession>A0ABW8KH10</accession>
<dbReference type="RefSeq" id="WP_404537538.1">
    <property type="nucleotide sequence ID" value="NZ_JADIKL010000003.1"/>
</dbReference>
<evidence type="ECO:0000313" key="4">
    <source>
        <dbReference type="Proteomes" id="UP001620397"/>
    </source>
</evidence>
<dbReference type="Pfam" id="PF06649">
    <property type="entry name" value="DUF1161"/>
    <property type="match status" value="1"/>
</dbReference>